<dbReference type="SUPFAM" id="SSF57302">
    <property type="entry name" value="Snake toxin-like"/>
    <property type="match status" value="1"/>
</dbReference>
<name>A0A0K2VHS7_LEPSM</name>
<feature type="signal peptide" evidence="1">
    <location>
        <begin position="1"/>
        <end position="26"/>
    </location>
</feature>
<protein>
    <submittedName>
        <fullName evidence="2">Uncharacterized protein</fullName>
    </submittedName>
</protein>
<evidence type="ECO:0000313" key="2">
    <source>
        <dbReference type="EMBL" id="CDW49787.1"/>
    </source>
</evidence>
<evidence type="ECO:0000256" key="1">
    <source>
        <dbReference type="SAM" id="SignalP"/>
    </source>
</evidence>
<dbReference type="OMA" id="TITCEKY"/>
<dbReference type="KEGG" id="lsm:121116347"/>
<dbReference type="RefSeq" id="XP_040566518.1">
    <property type="nucleotide sequence ID" value="XM_040710584.2"/>
</dbReference>
<sequence>MESLISIRYYLLTLILLLSLGNSGEGIDCLYCKSCSRIVEETFTITCEKYHTKCLKAKLISGEIERVCADDNSCSREGKKAAYESVYCCDEDNCNTGSTHYPSCLLLLPWMTIGFINIQLNRLLW</sequence>
<dbReference type="GeneID" id="121116347"/>
<dbReference type="InterPro" id="IPR045860">
    <property type="entry name" value="Snake_toxin-like_sf"/>
</dbReference>
<proteinExistence type="predicted"/>
<dbReference type="OrthoDB" id="6338087at2759"/>
<accession>A0A0K2VHS7</accession>
<keyword evidence="1" id="KW-0732">Signal</keyword>
<dbReference type="EMBL" id="HACA01032426">
    <property type="protein sequence ID" value="CDW49787.1"/>
    <property type="molecule type" value="Transcribed_RNA"/>
</dbReference>
<dbReference type="AlphaFoldDB" id="A0A0K2VHS7"/>
<organism evidence="2">
    <name type="scientific">Lepeophtheirus salmonis</name>
    <name type="common">Salmon louse</name>
    <name type="synonym">Caligus salmonis</name>
    <dbReference type="NCBI Taxonomy" id="72036"/>
    <lineage>
        <taxon>Eukaryota</taxon>
        <taxon>Metazoa</taxon>
        <taxon>Ecdysozoa</taxon>
        <taxon>Arthropoda</taxon>
        <taxon>Crustacea</taxon>
        <taxon>Multicrustacea</taxon>
        <taxon>Hexanauplia</taxon>
        <taxon>Copepoda</taxon>
        <taxon>Siphonostomatoida</taxon>
        <taxon>Caligidae</taxon>
        <taxon>Lepeophtheirus</taxon>
    </lineage>
</organism>
<feature type="chain" id="PRO_5005489503" evidence="1">
    <location>
        <begin position="27"/>
        <end position="125"/>
    </location>
</feature>
<reference evidence="2" key="1">
    <citation type="submission" date="2014-05" db="EMBL/GenBank/DDBJ databases">
        <authorList>
            <person name="Chronopoulou M."/>
        </authorList>
    </citation>
    <scope>NUCLEOTIDE SEQUENCE</scope>
    <source>
        <tissue evidence="2">Whole organism</tissue>
    </source>
</reference>